<protein>
    <submittedName>
        <fullName evidence="2">Transcriptional regulator</fullName>
    </submittedName>
</protein>
<evidence type="ECO:0000313" key="3">
    <source>
        <dbReference type="Proteomes" id="UP000193749"/>
    </source>
</evidence>
<dbReference type="PROSITE" id="PS50995">
    <property type="entry name" value="HTH_MARR_2"/>
    <property type="match status" value="1"/>
</dbReference>
<proteinExistence type="predicted"/>
<evidence type="ECO:0000259" key="1">
    <source>
        <dbReference type="PROSITE" id="PS50995"/>
    </source>
</evidence>
<dbReference type="PANTHER" id="PTHR39515:SF2">
    <property type="entry name" value="HTH-TYPE TRANSCRIPTIONAL REGULATOR RV0880"/>
    <property type="match status" value="1"/>
</dbReference>
<feature type="domain" description="HTH marR-type" evidence="1">
    <location>
        <begin position="9"/>
        <end position="142"/>
    </location>
</feature>
<dbReference type="GO" id="GO:0003700">
    <property type="term" value="F:DNA-binding transcription factor activity"/>
    <property type="evidence" value="ECO:0007669"/>
    <property type="project" value="InterPro"/>
</dbReference>
<dbReference type="PANTHER" id="PTHR39515">
    <property type="entry name" value="CONSERVED PROTEIN"/>
    <property type="match status" value="1"/>
</dbReference>
<dbReference type="Gene3D" id="1.10.10.10">
    <property type="entry name" value="Winged helix-like DNA-binding domain superfamily/Winged helix DNA-binding domain"/>
    <property type="match status" value="1"/>
</dbReference>
<dbReference type="InterPro" id="IPR036388">
    <property type="entry name" value="WH-like_DNA-bd_sf"/>
</dbReference>
<evidence type="ECO:0000313" key="2">
    <source>
        <dbReference type="EMBL" id="ORM92224.1"/>
    </source>
</evidence>
<dbReference type="OrthoDB" id="582199at2"/>
<dbReference type="STRING" id="55209.HA50_02190"/>
<reference evidence="2 3" key="1">
    <citation type="journal article" date="2017" name="Antonie Van Leeuwenhoek">
        <title>Phylogenomic resolution of the bacterial genus Pantoea and its relationship with Erwinia and Tatumella.</title>
        <authorList>
            <person name="Palmer M."/>
            <person name="Steenkamp E.T."/>
            <person name="Coetzee M.P."/>
            <person name="Chan W.Y."/>
            <person name="van Zyl E."/>
            <person name="De Maayer P."/>
            <person name="Coutinho T.A."/>
            <person name="Blom J."/>
            <person name="Smits T.H."/>
            <person name="Duffy B."/>
            <person name="Venter S.N."/>
        </authorList>
    </citation>
    <scope>NUCLEOTIDE SEQUENCE [LARGE SCALE GENOMIC DNA]</scope>
    <source>
        <strain evidence="2 3">LMG 2657</strain>
    </source>
</reference>
<dbReference type="SMART" id="SM00347">
    <property type="entry name" value="HTH_MARR"/>
    <property type="match status" value="1"/>
</dbReference>
<dbReference type="InterPro" id="IPR052526">
    <property type="entry name" value="HTH-type_Bedaq_tolerance"/>
</dbReference>
<gene>
    <name evidence="2" type="ORF">HA50_02190</name>
</gene>
<dbReference type="InterPro" id="IPR000835">
    <property type="entry name" value="HTH_MarR-typ"/>
</dbReference>
<dbReference type="Proteomes" id="UP000193749">
    <property type="component" value="Unassembled WGS sequence"/>
</dbReference>
<dbReference type="AlphaFoldDB" id="A0A1X1EQT9"/>
<comment type="caution">
    <text evidence="2">The sequence shown here is derived from an EMBL/GenBank/DDBJ whole genome shotgun (WGS) entry which is preliminary data.</text>
</comment>
<dbReference type="InterPro" id="IPR036390">
    <property type="entry name" value="WH_DNA-bd_sf"/>
</dbReference>
<name>A0A1X1EQT9_PANCY</name>
<dbReference type="EMBL" id="MLJI01000001">
    <property type="protein sequence ID" value="ORM92224.1"/>
    <property type="molecule type" value="Genomic_DNA"/>
</dbReference>
<dbReference type="Pfam" id="PF12802">
    <property type="entry name" value="MarR_2"/>
    <property type="match status" value="1"/>
</dbReference>
<sequence length="142" mass="15923">MQENPLGIPLTLAEELRQVVSTFVRQVRVATDTVRNSQHETLELLETHGPLSIADLARLRGVKHQSMRLVINELEQQGNVVRQKNELDSRALLLVLSGAGSQQLMAARARRASWIANEITTKLDEQAQQDLKKGLEALRKLL</sequence>
<keyword evidence="3" id="KW-1185">Reference proteome</keyword>
<organism evidence="2 3">
    <name type="scientific">Pantoea cypripedii</name>
    <name type="common">Pectobacterium cypripedii</name>
    <name type="synonym">Erwinia cypripedii</name>
    <dbReference type="NCBI Taxonomy" id="55209"/>
    <lineage>
        <taxon>Bacteria</taxon>
        <taxon>Pseudomonadati</taxon>
        <taxon>Pseudomonadota</taxon>
        <taxon>Gammaproteobacteria</taxon>
        <taxon>Enterobacterales</taxon>
        <taxon>Erwiniaceae</taxon>
        <taxon>Pantoea</taxon>
    </lineage>
</organism>
<accession>A0A1X1EQT9</accession>
<dbReference type="SUPFAM" id="SSF46785">
    <property type="entry name" value="Winged helix' DNA-binding domain"/>
    <property type="match status" value="1"/>
</dbReference>